<organism evidence="1 2">
    <name type="scientific">Methanoregula boonei (strain DSM 21154 / JCM 14090 / 6A8)</name>
    <dbReference type="NCBI Taxonomy" id="456442"/>
    <lineage>
        <taxon>Archaea</taxon>
        <taxon>Methanobacteriati</taxon>
        <taxon>Methanobacteriota</taxon>
        <taxon>Stenosarchaea group</taxon>
        <taxon>Methanomicrobia</taxon>
        <taxon>Methanomicrobiales</taxon>
        <taxon>Methanoregulaceae</taxon>
        <taxon>Methanoregula</taxon>
    </lineage>
</organism>
<dbReference type="KEGG" id="mbn:Mboo_1088"/>
<dbReference type="Proteomes" id="UP000002408">
    <property type="component" value="Chromosome"/>
</dbReference>
<proteinExistence type="predicted"/>
<name>A7I795_METB6</name>
<dbReference type="STRING" id="456442.Mboo_1088"/>
<dbReference type="HOGENOM" id="CLU_2406344_0_0_2"/>
<protein>
    <submittedName>
        <fullName evidence="1">Uncharacterized protein</fullName>
    </submittedName>
</protein>
<reference evidence="2" key="1">
    <citation type="journal article" date="2015" name="Microbiology">
        <title>Genome of Methanoregula boonei 6A8 reveals adaptations to oligotrophic peatland environments.</title>
        <authorList>
            <person name="Braeuer S."/>
            <person name="Cadillo-Quiroz H."/>
            <person name="Kyrpides N."/>
            <person name="Woyke T."/>
            <person name="Goodwin L."/>
            <person name="Detter C."/>
            <person name="Podell S."/>
            <person name="Yavitt J.B."/>
            <person name="Zinder S.H."/>
        </authorList>
    </citation>
    <scope>NUCLEOTIDE SEQUENCE [LARGE SCALE GENOMIC DNA]</scope>
    <source>
        <strain evidence="2">DSM 21154 / JCM 14090 / 6A8</strain>
    </source>
</reference>
<gene>
    <name evidence="1" type="ordered locus">Mboo_1088</name>
</gene>
<evidence type="ECO:0000313" key="2">
    <source>
        <dbReference type="Proteomes" id="UP000002408"/>
    </source>
</evidence>
<evidence type="ECO:0000313" key="1">
    <source>
        <dbReference type="EMBL" id="ABS55606.1"/>
    </source>
</evidence>
<sequence>MGPEGSKWRRVFPGSLIYSSEFFEKFGNAVERISKILVTPANFFEKFQQPRPAFSGRAEKPENPGECFKRITGEKGYLHCRIRGSGRVTELP</sequence>
<keyword evidence="2" id="KW-1185">Reference proteome</keyword>
<accession>A7I795</accession>
<dbReference type="AlphaFoldDB" id="A7I795"/>
<dbReference type="EMBL" id="CP000780">
    <property type="protein sequence ID" value="ABS55606.1"/>
    <property type="molecule type" value="Genomic_DNA"/>
</dbReference>